<keyword evidence="5 6" id="KW-0472">Membrane</keyword>
<keyword evidence="2" id="KW-1003">Cell membrane</keyword>
<dbReference type="Proteomes" id="UP001057498">
    <property type="component" value="Chromosome"/>
</dbReference>
<dbReference type="Pfam" id="PF01943">
    <property type="entry name" value="Polysacc_synt"/>
    <property type="match status" value="1"/>
</dbReference>
<evidence type="ECO:0000256" key="2">
    <source>
        <dbReference type="ARBA" id="ARBA00022475"/>
    </source>
</evidence>
<feature type="transmembrane region" description="Helical" evidence="6">
    <location>
        <begin position="105"/>
        <end position="131"/>
    </location>
</feature>
<evidence type="ECO:0000313" key="7">
    <source>
        <dbReference type="EMBL" id="BDI04555.1"/>
    </source>
</evidence>
<proteinExistence type="predicted"/>
<feature type="transmembrane region" description="Helical" evidence="6">
    <location>
        <begin position="57"/>
        <end position="77"/>
    </location>
</feature>
<evidence type="ECO:0000313" key="8">
    <source>
        <dbReference type="Proteomes" id="UP001057498"/>
    </source>
</evidence>
<evidence type="ECO:0000256" key="1">
    <source>
        <dbReference type="ARBA" id="ARBA00004651"/>
    </source>
</evidence>
<accession>A0ABM7YJP6</accession>
<evidence type="ECO:0000256" key="5">
    <source>
        <dbReference type="ARBA" id="ARBA00023136"/>
    </source>
</evidence>
<evidence type="ECO:0000256" key="3">
    <source>
        <dbReference type="ARBA" id="ARBA00022692"/>
    </source>
</evidence>
<keyword evidence="3 6" id="KW-0812">Transmembrane</keyword>
<feature type="transmembrane region" description="Helical" evidence="6">
    <location>
        <begin position="203"/>
        <end position="224"/>
    </location>
</feature>
<name>A0ABM7YJP6_9BURK</name>
<keyword evidence="8" id="KW-1185">Reference proteome</keyword>
<feature type="transmembrane region" description="Helical" evidence="6">
    <location>
        <begin position="173"/>
        <end position="197"/>
    </location>
</feature>
<dbReference type="PANTHER" id="PTHR30250">
    <property type="entry name" value="PST FAMILY PREDICTED COLANIC ACID TRANSPORTER"/>
    <property type="match status" value="1"/>
</dbReference>
<feature type="transmembrane region" description="Helical" evidence="6">
    <location>
        <begin position="33"/>
        <end position="51"/>
    </location>
</feature>
<feature type="transmembrane region" description="Helical" evidence="6">
    <location>
        <begin position="445"/>
        <end position="463"/>
    </location>
</feature>
<feature type="transmembrane region" description="Helical" evidence="6">
    <location>
        <begin position="469"/>
        <end position="493"/>
    </location>
</feature>
<evidence type="ECO:0000256" key="6">
    <source>
        <dbReference type="SAM" id="Phobius"/>
    </source>
</evidence>
<feature type="transmembrane region" description="Helical" evidence="6">
    <location>
        <begin position="360"/>
        <end position="383"/>
    </location>
</feature>
<sequence length="513" mass="55291">MLQCRSRSALPFLNHPERCVTLLSSFARHTRNYSLASSLVMVAGLVSFPILTRLLPLADYGVMSLVSSSLGFAVALGKLGMQHAALRFYSEVRAGKHPGVDLRQFAATVIYGMGLLGLVACALWLLAAWLLPAGLWDDPRMPWLMTMTAVLVPLRVIDSAVGNLLRAQEQSGLLAIMGVLKRYVSLAAILGAVILIAPTVWSFFGATVVLEIVAVVAMLWWVFRTDWPRWRERSPVLFRAMVVFAVPMTGFELSSLVMQMGDRYVLQAMLGAEAVGLYSAAYNLSDYIKLALFTAMSSAALPMCVRLAESEGTAAVEAFLVTFTRTFLLIGLGVVAAMAAVGGDLMAVLASAKYQPAAVVIPWVMLGMMFEAYIVIAGVGLYLRKRSIVTMGMVAGGAVLNVVLNLLLVPRLGIQGSGVANLCSYAAVVAIALLATRRTLRPPPFALGFLKFGLMAVAAYLVANQVHANWAVVSLLLRGSVAVLVYAALALLLDQRARQLLGQSWAKLKVRRK</sequence>
<dbReference type="EMBL" id="AP025730">
    <property type="protein sequence ID" value="BDI04555.1"/>
    <property type="molecule type" value="Genomic_DNA"/>
</dbReference>
<feature type="transmembrane region" description="Helical" evidence="6">
    <location>
        <begin position="414"/>
        <end position="433"/>
    </location>
</feature>
<dbReference type="InterPro" id="IPR050833">
    <property type="entry name" value="Poly_Biosynth_Transport"/>
</dbReference>
<feature type="transmembrane region" description="Helical" evidence="6">
    <location>
        <begin position="388"/>
        <end position="408"/>
    </location>
</feature>
<keyword evidence="4 6" id="KW-1133">Transmembrane helix</keyword>
<protein>
    <recommendedName>
        <fullName evidence="9">Polysaccharide biosynthesis protein C-terminal domain-containing protein</fullName>
    </recommendedName>
</protein>
<feature type="transmembrane region" description="Helical" evidence="6">
    <location>
        <begin position="236"/>
        <end position="257"/>
    </location>
</feature>
<gene>
    <name evidence="7" type="ORF">CATMQ487_15250</name>
</gene>
<organism evidence="7 8">
    <name type="scientific">Sphaerotilus microaerophilus</name>
    <dbReference type="NCBI Taxonomy" id="2914710"/>
    <lineage>
        <taxon>Bacteria</taxon>
        <taxon>Pseudomonadati</taxon>
        <taxon>Pseudomonadota</taxon>
        <taxon>Betaproteobacteria</taxon>
        <taxon>Burkholderiales</taxon>
        <taxon>Sphaerotilaceae</taxon>
        <taxon>Sphaerotilus</taxon>
    </lineage>
</organism>
<evidence type="ECO:0000256" key="4">
    <source>
        <dbReference type="ARBA" id="ARBA00022989"/>
    </source>
</evidence>
<feature type="transmembrane region" description="Helical" evidence="6">
    <location>
        <begin position="143"/>
        <end position="161"/>
    </location>
</feature>
<evidence type="ECO:0008006" key="9">
    <source>
        <dbReference type="Google" id="ProtNLM"/>
    </source>
</evidence>
<reference evidence="7" key="1">
    <citation type="submission" date="2022-04" db="EMBL/GenBank/DDBJ databases">
        <title>Whole genome sequence of Sphaerotilus sp. FB-5.</title>
        <authorList>
            <person name="Takeda M."/>
            <person name="Narihara S."/>
            <person name="Akimoto M."/>
            <person name="Akimoto R."/>
            <person name="Nishiyashiki S."/>
            <person name="Murakami T."/>
        </authorList>
    </citation>
    <scope>NUCLEOTIDE SEQUENCE</scope>
    <source>
        <strain evidence="7">FB-5</strain>
    </source>
</reference>
<feature type="transmembrane region" description="Helical" evidence="6">
    <location>
        <begin position="319"/>
        <end position="340"/>
    </location>
</feature>
<comment type="subcellular location">
    <subcellularLocation>
        <location evidence="1">Cell membrane</location>
        <topology evidence="1">Multi-pass membrane protein</topology>
    </subcellularLocation>
</comment>
<dbReference type="InterPro" id="IPR002797">
    <property type="entry name" value="Polysacc_synth"/>
</dbReference>
<dbReference type="PANTHER" id="PTHR30250:SF11">
    <property type="entry name" value="O-ANTIGEN TRANSPORTER-RELATED"/>
    <property type="match status" value="1"/>
</dbReference>